<dbReference type="AlphaFoldDB" id="A0A5N4B4M5"/>
<dbReference type="InterPro" id="IPR011604">
    <property type="entry name" value="PDDEXK-like_dom_sf"/>
</dbReference>
<dbReference type="EMBL" id="VVIM01000001">
    <property type="protein sequence ID" value="KAB0804567.1"/>
    <property type="molecule type" value="Genomic_DNA"/>
</dbReference>
<dbReference type="PANTHER" id="PTHR46609:SF8">
    <property type="entry name" value="YQAJ VIRAL RECOMBINASE DOMAIN-CONTAINING PROTEIN"/>
    <property type="match status" value="1"/>
</dbReference>
<dbReference type="Pfam" id="PF09588">
    <property type="entry name" value="YqaJ"/>
    <property type="match status" value="1"/>
</dbReference>
<evidence type="ECO:0000313" key="3">
    <source>
        <dbReference type="EMBL" id="KAB0804567.1"/>
    </source>
</evidence>
<dbReference type="InterPro" id="IPR011335">
    <property type="entry name" value="Restrct_endonuc-II-like"/>
</dbReference>
<dbReference type="GO" id="GO:0006281">
    <property type="term" value="P:DNA repair"/>
    <property type="evidence" value="ECO:0007669"/>
    <property type="project" value="UniProtKB-ARBA"/>
</dbReference>
<gene>
    <name evidence="3" type="ORF">PPYR_01537</name>
</gene>
<feature type="domain" description="YqaJ viral recombinase" evidence="2">
    <location>
        <begin position="91"/>
        <end position="196"/>
    </location>
</feature>
<dbReference type="PANTHER" id="PTHR46609">
    <property type="entry name" value="EXONUCLEASE, PHAGE-TYPE/RECB, C-TERMINAL DOMAIN-CONTAINING PROTEIN"/>
    <property type="match status" value="1"/>
</dbReference>
<sequence>NAGAKSTEDDQQTSPTASVKALPASNTDTYDFSFINALKQRLYSNLQLQVPLPLVNLTQSEAIYYKENVVVSVDGALDIAMATVHQNNTLWRMHRKRRITASRCYELFTYCNNANPNWPRKIDSLINSTFTGNAATDYGNSCESLARQVYQCQYGQVHSTGLLINPSIPWLGFSPDGLKMHSGVIYKLIEIKCPVLGKTSGVEGFISELPYLKYDNQQLFPYCLNTNHKYYGQVQLAMFLLNIELCDFVIFSSFDNSIFVIEVERDDVFLQALITKLHYVYFRYYLKMLSS</sequence>
<feature type="region of interest" description="Disordered" evidence="1">
    <location>
        <begin position="1"/>
        <end position="20"/>
    </location>
</feature>
<evidence type="ECO:0000313" key="4">
    <source>
        <dbReference type="Proteomes" id="UP000327044"/>
    </source>
</evidence>
<dbReference type="CDD" id="cd22343">
    <property type="entry name" value="PDDEXK_lambda_exonuclease-like"/>
    <property type="match status" value="1"/>
</dbReference>
<organism evidence="3 4">
    <name type="scientific">Photinus pyralis</name>
    <name type="common">Common eastern firefly</name>
    <name type="synonym">Lampyris pyralis</name>
    <dbReference type="NCBI Taxonomy" id="7054"/>
    <lineage>
        <taxon>Eukaryota</taxon>
        <taxon>Metazoa</taxon>
        <taxon>Ecdysozoa</taxon>
        <taxon>Arthropoda</taxon>
        <taxon>Hexapoda</taxon>
        <taxon>Insecta</taxon>
        <taxon>Pterygota</taxon>
        <taxon>Neoptera</taxon>
        <taxon>Endopterygota</taxon>
        <taxon>Coleoptera</taxon>
        <taxon>Polyphaga</taxon>
        <taxon>Elateriformia</taxon>
        <taxon>Elateroidea</taxon>
        <taxon>Lampyridae</taxon>
        <taxon>Lampyrinae</taxon>
        <taxon>Photinus</taxon>
    </lineage>
</organism>
<accession>A0A5N4B4M5</accession>
<reference evidence="3 4" key="1">
    <citation type="journal article" date="2018" name="Elife">
        <title>Firefly genomes illuminate parallel origins of bioluminescence in beetles.</title>
        <authorList>
            <person name="Fallon T.R."/>
            <person name="Lower S.E."/>
            <person name="Chang C.H."/>
            <person name="Bessho-Uehara M."/>
            <person name="Martin G.J."/>
            <person name="Bewick A.J."/>
            <person name="Behringer M."/>
            <person name="Debat H.J."/>
            <person name="Wong I."/>
            <person name="Day J.C."/>
            <person name="Suvorov A."/>
            <person name="Silva C.J."/>
            <person name="Stanger-Hall K.F."/>
            <person name="Hall D.W."/>
            <person name="Schmitz R.J."/>
            <person name="Nelson D.R."/>
            <person name="Lewis S.M."/>
            <person name="Shigenobu S."/>
            <person name="Bybee S.M."/>
            <person name="Larracuente A.M."/>
            <person name="Oba Y."/>
            <person name="Weng J.K."/>
        </authorList>
    </citation>
    <scope>NUCLEOTIDE SEQUENCE [LARGE SCALE GENOMIC DNA]</scope>
    <source>
        <strain evidence="3">1611_PpyrPB1</strain>
        <tissue evidence="3">Whole body</tissue>
    </source>
</reference>
<feature type="non-terminal residue" evidence="3">
    <location>
        <position position="1"/>
    </location>
</feature>
<proteinExistence type="predicted"/>
<dbReference type="InParanoid" id="A0A5N4B4M5"/>
<evidence type="ECO:0000256" key="1">
    <source>
        <dbReference type="SAM" id="MobiDB-lite"/>
    </source>
</evidence>
<protein>
    <recommendedName>
        <fullName evidence="2">YqaJ viral recombinase domain-containing protein</fullName>
    </recommendedName>
</protein>
<dbReference type="InterPro" id="IPR051703">
    <property type="entry name" value="NF-kappa-B_Signaling_Reg"/>
</dbReference>
<keyword evidence="4" id="KW-1185">Reference proteome</keyword>
<dbReference type="SUPFAM" id="SSF52980">
    <property type="entry name" value="Restriction endonuclease-like"/>
    <property type="match status" value="1"/>
</dbReference>
<evidence type="ECO:0000259" key="2">
    <source>
        <dbReference type="Pfam" id="PF09588"/>
    </source>
</evidence>
<comment type="caution">
    <text evidence="3">The sequence shown here is derived from an EMBL/GenBank/DDBJ whole genome shotgun (WGS) entry which is preliminary data.</text>
</comment>
<name>A0A5N4B4M5_PHOPY</name>
<dbReference type="InterPro" id="IPR019080">
    <property type="entry name" value="YqaJ_viral_recombinase"/>
</dbReference>
<dbReference type="Gene3D" id="3.90.320.10">
    <property type="match status" value="1"/>
</dbReference>
<dbReference type="Proteomes" id="UP000327044">
    <property type="component" value="Unassembled WGS sequence"/>
</dbReference>